<dbReference type="AlphaFoldDB" id="A0A2M6XTJ3"/>
<dbReference type="Pfam" id="PF00122">
    <property type="entry name" value="E1-E2_ATPase"/>
    <property type="match status" value="1"/>
</dbReference>
<dbReference type="InterPro" id="IPR018303">
    <property type="entry name" value="ATPase_P-typ_P_site"/>
</dbReference>
<dbReference type="Pfam" id="PF08282">
    <property type="entry name" value="Hydrolase_3"/>
    <property type="match status" value="1"/>
</dbReference>
<dbReference type="Gene3D" id="2.70.150.10">
    <property type="entry name" value="Calcium-transporting ATPase, cytoplasmic transduction domain A"/>
    <property type="match status" value="1"/>
</dbReference>
<dbReference type="SUPFAM" id="SSF56784">
    <property type="entry name" value="HAD-like"/>
    <property type="match status" value="1"/>
</dbReference>
<dbReference type="SUPFAM" id="SSF81660">
    <property type="entry name" value="Metal cation-transporting ATPase, ATP-binding domain N"/>
    <property type="match status" value="1"/>
</dbReference>
<dbReference type="PROSITE" id="PS00154">
    <property type="entry name" value="ATPASE_E1_E2"/>
    <property type="match status" value="1"/>
</dbReference>
<dbReference type="SUPFAM" id="SSF81653">
    <property type="entry name" value="Calcium ATPase, transduction domain A"/>
    <property type="match status" value="1"/>
</dbReference>
<sequence length="901" mass="100414">MSNLSQFHQARQNKDAHKWHAMTSDDVLAKLASSKNGLNEEEVKKRREKYGPNKLPENRRKPRWRIFIAQFKSSLVYVLLTATTISIFLGDFIDAGVIFIAIFINVIIGFYEENKAQTAFIALHKAVINYCKVRRNGLERQIETDALVPGDIVFLSAGDKIPADLRIIKSNNLKTNETLLTGESAEIGKNSGATVGELIIADQTDMAFMGTQVIAGNGLGVVVAIGQETALGRIVRLVDITEEMVTPLQRKLAIFARKISILIIVLCALILFIGFLLGHNFTQMFMVSVAVAVSAIPEGLLVTVTMVLAVGMQRLLRKKALVKHLLAAEILGSVSVICSDKTGTMTEGEMRVIEAATHDYEFNFLKSDFNQARKQVDEISLLFKICMLCNNAYIENSIGGFIETIVRGSPTERALCLAGFSIGLDKSFLEKEEERLDEIPFDSVWKFMMTLNKDGGGFNNVYLKGAPEVVLKFCKYIYSSRTGDKKTELTQDHIYRMQKIYKDMSIRGLRVLACAMKRVSSNIKKFKNGDQENFIFIGLVGIRDPVRRGIKKMIFSIRKAGVKTVMITGDHKWTAAVVARDLGLPHGNKNILEGEKLAEMSESELVEVVDDITVYARVTPEDKLKIIKAWQYKGKVVAMTGDGINDSPALKKANIGIAVGSGTDVAKETADLILLDNNFKTIVAAIREGRVIFDNIKKIILYLLSNSLAEVSAISASLILGWPLPLLASQIIWINLVNDTLPALAMTQEPADENIMNRCPRRLNEPIFDKKARWFTALISSSQAIGILFLFNYFLRRFADINLARTMAFTFLAVSALFYIFSIRNLSSPIWRNKLFDNKFMIGGVAIGLLLQIAAIYHPFLRKIFGTVPIGLAEWAVIISACLLLVCIIEFVKAYYCRNEH</sequence>
<keyword evidence="5" id="KW-0547">Nucleotide-binding</keyword>
<keyword evidence="9 10" id="KW-0472">Membrane</keyword>
<evidence type="ECO:0000313" key="12">
    <source>
        <dbReference type="EMBL" id="PIU10957.1"/>
    </source>
</evidence>
<dbReference type="Gene3D" id="1.20.1110.10">
    <property type="entry name" value="Calcium-transporting ATPase, transmembrane domain"/>
    <property type="match status" value="1"/>
</dbReference>
<comment type="caution">
    <text evidence="12">The sequence shown here is derived from an EMBL/GenBank/DDBJ whole genome shotgun (WGS) entry which is preliminary data.</text>
</comment>
<reference evidence="13" key="1">
    <citation type="submission" date="2017-09" db="EMBL/GenBank/DDBJ databases">
        <title>Depth-based differentiation of microbial function through sediment-hosted aquifers and enrichment of novel symbionts in the deep terrestrial subsurface.</title>
        <authorList>
            <person name="Probst A.J."/>
            <person name="Ladd B."/>
            <person name="Jarett J.K."/>
            <person name="Geller-Mcgrath D.E."/>
            <person name="Sieber C.M.K."/>
            <person name="Emerson J.B."/>
            <person name="Anantharaman K."/>
            <person name="Thomas B.C."/>
            <person name="Malmstrom R."/>
            <person name="Stieglmeier M."/>
            <person name="Klingl A."/>
            <person name="Woyke T."/>
            <person name="Ryan C.M."/>
            <person name="Banfield J.F."/>
        </authorList>
    </citation>
    <scope>NUCLEOTIDE SEQUENCE [LARGE SCALE GENOMIC DNA]</scope>
</reference>
<dbReference type="GO" id="GO:0005524">
    <property type="term" value="F:ATP binding"/>
    <property type="evidence" value="ECO:0007669"/>
    <property type="project" value="UniProtKB-KW"/>
</dbReference>
<feature type="transmembrane region" description="Helical" evidence="10">
    <location>
        <begin position="841"/>
        <end position="860"/>
    </location>
</feature>
<accession>A0A2M6XTJ3</accession>
<dbReference type="SFLD" id="SFLDF00027">
    <property type="entry name" value="p-type_atpase"/>
    <property type="match status" value="1"/>
</dbReference>
<feature type="transmembrane region" description="Helical" evidence="10">
    <location>
        <begin position="284"/>
        <end position="310"/>
    </location>
</feature>
<keyword evidence="7" id="KW-1278">Translocase</keyword>
<dbReference type="InterPro" id="IPR008250">
    <property type="entry name" value="ATPase_P-typ_transduc_dom_A_sf"/>
</dbReference>
<keyword evidence="6" id="KW-0067">ATP-binding</keyword>
<dbReference type="InterPro" id="IPR006068">
    <property type="entry name" value="ATPase_P-typ_cation-transptr_C"/>
</dbReference>
<dbReference type="Gene3D" id="3.40.50.1000">
    <property type="entry name" value="HAD superfamily/HAD-like"/>
    <property type="match status" value="1"/>
</dbReference>
<dbReference type="SFLD" id="SFLDG00002">
    <property type="entry name" value="C1.7:_P-type_atpase_like"/>
    <property type="match status" value="1"/>
</dbReference>
<dbReference type="InterPro" id="IPR023298">
    <property type="entry name" value="ATPase_P-typ_TM_dom_sf"/>
</dbReference>
<evidence type="ECO:0000256" key="7">
    <source>
        <dbReference type="ARBA" id="ARBA00022967"/>
    </source>
</evidence>
<name>A0A2M6XTJ3_9BACT</name>
<dbReference type="GO" id="GO:0005886">
    <property type="term" value="C:plasma membrane"/>
    <property type="evidence" value="ECO:0007669"/>
    <property type="project" value="UniProtKB-SubCell"/>
</dbReference>
<keyword evidence="3" id="KW-1003">Cell membrane</keyword>
<feature type="transmembrane region" description="Helical" evidence="10">
    <location>
        <begin position="259"/>
        <end position="278"/>
    </location>
</feature>
<dbReference type="InterPro" id="IPR059000">
    <property type="entry name" value="ATPase_P-type_domA"/>
</dbReference>
<evidence type="ECO:0000256" key="1">
    <source>
        <dbReference type="ARBA" id="ARBA00004651"/>
    </source>
</evidence>
<dbReference type="SUPFAM" id="SSF81665">
    <property type="entry name" value="Calcium ATPase, transmembrane domain M"/>
    <property type="match status" value="1"/>
</dbReference>
<feature type="transmembrane region" description="Helical" evidence="10">
    <location>
        <begin position="774"/>
        <end position="795"/>
    </location>
</feature>
<feature type="transmembrane region" description="Helical" evidence="10">
    <location>
        <begin position="66"/>
        <end position="89"/>
    </location>
</feature>
<dbReference type="EMBL" id="PEXX01000006">
    <property type="protein sequence ID" value="PIU10957.1"/>
    <property type="molecule type" value="Genomic_DNA"/>
</dbReference>
<dbReference type="NCBIfam" id="TIGR01494">
    <property type="entry name" value="ATPase_P-type"/>
    <property type="match status" value="2"/>
</dbReference>
<dbReference type="Pfam" id="PF13246">
    <property type="entry name" value="Cation_ATPase"/>
    <property type="match status" value="1"/>
</dbReference>
<comment type="similarity">
    <text evidence="2">Belongs to the cation transport ATPase (P-type) (TC 3.A.3) family. Type IIA subfamily.</text>
</comment>
<evidence type="ECO:0000256" key="8">
    <source>
        <dbReference type="ARBA" id="ARBA00022989"/>
    </source>
</evidence>
<feature type="transmembrane region" description="Helical" evidence="10">
    <location>
        <begin position="802"/>
        <end position="821"/>
    </location>
</feature>
<dbReference type="Pfam" id="PF00689">
    <property type="entry name" value="Cation_ATPase_C"/>
    <property type="match status" value="1"/>
</dbReference>
<dbReference type="PRINTS" id="PR00120">
    <property type="entry name" value="HATPASE"/>
</dbReference>
<dbReference type="PANTHER" id="PTHR43294:SF21">
    <property type="entry name" value="CATION TRANSPORTING ATPASE"/>
    <property type="match status" value="1"/>
</dbReference>
<feature type="domain" description="Cation-transporting P-type ATPase N-terminal" evidence="11">
    <location>
        <begin position="18"/>
        <end position="91"/>
    </location>
</feature>
<feature type="transmembrane region" description="Helical" evidence="10">
    <location>
        <begin position="872"/>
        <end position="896"/>
    </location>
</feature>
<dbReference type="InterPro" id="IPR023214">
    <property type="entry name" value="HAD_sf"/>
</dbReference>
<evidence type="ECO:0000256" key="5">
    <source>
        <dbReference type="ARBA" id="ARBA00022741"/>
    </source>
</evidence>
<evidence type="ECO:0000259" key="11">
    <source>
        <dbReference type="SMART" id="SM00831"/>
    </source>
</evidence>
<dbReference type="InterPro" id="IPR050510">
    <property type="entry name" value="Cation_transp_ATPase_P-type"/>
</dbReference>
<feature type="transmembrane region" description="Helical" evidence="10">
    <location>
        <begin position="95"/>
        <end position="111"/>
    </location>
</feature>
<dbReference type="GO" id="GO:0016887">
    <property type="term" value="F:ATP hydrolysis activity"/>
    <property type="evidence" value="ECO:0007669"/>
    <property type="project" value="InterPro"/>
</dbReference>
<comment type="subcellular location">
    <subcellularLocation>
        <location evidence="1">Cell membrane</location>
        <topology evidence="1">Multi-pass membrane protein</topology>
    </subcellularLocation>
</comment>
<gene>
    <name evidence="12" type="ORF">COT27_00360</name>
</gene>
<feature type="transmembrane region" description="Helical" evidence="10">
    <location>
        <begin position="699"/>
        <end position="720"/>
    </location>
</feature>
<evidence type="ECO:0000256" key="6">
    <source>
        <dbReference type="ARBA" id="ARBA00022840"/>
    </source>
</evidence>
<dbReference type="InterPro" id="IPR004014">
    <property type="entry name" value="ATPase_P-typ_cation-transptr_N"/>
</dbReference>
<dbReference type="Proteomes" id="UP000230586">
    <property type="component" value="Unassembled WGS sequence"/>
</dbReference>
<evidence type="ECO:0000256" key="4">
    <source>
        <dbReference type="ARBA" id="ARBA00022692"/>
    </source>
</evidence>
<dbReference type="InterPro" id="IPR036412">
    <property type="entry name" value="HAD-like_sf"/>
</dbReference>
<dbReference type="Pfam" id="PF00690">
    <property type="entry name" value="Cation_ATPase_N"/>
    <property type="match status" value="1"/>
</dbReference>
<evidence type="ECO:0000256" key="10">
    <source>
        <dbReference type="SAM" id="Phobius"/>
    </source>
</evidence>
<dbReference type="SMART" id="SM00831">
    <property type="entry name" value="Cation_ATPase_N"/>
    <property type="match status" value="1"/>
</dbReference>
<dbReference type="InterPro" id="IPR001757">
    <property type="entry name" value="P_typ_ATPase"/>
</dbReference>
<dbReference type="Gene3D" id="3.40.1110.10">
    <property type="entry name" value="Calcium-transporting ATPase, cytoplasmic domain N"/>
    <property type="match status" value="1"/>
</dbReference>
<evidence type="ECO:0000313" key="13">
    <source>
        <dbReference type="Proteomes" id="UP000230586"/>
    </source>
</evidence>
<evidence type="ECO:0000256" key="9">
    <source>
        <dbReference type="ARBA" id="ARBA00023136"/>
    </source>
</evidence>
<proteinExistence type="inferred from homology"/>
<evidence type="ECO:0000256" key="2">
    <source>
        <dbReference type="ARBA" id="ARBA00005675"/>
    </source>
</evidence>
<organism evidence="12 13">
    <name type="scientific">Candidatus Kuenenbacteria bacterium CG08_land_8_20_14_0_20_37_23</name>
    <dbReference type="NCBI Taxonomy" id="1974617"/>
    <lineage>
        <taxon>Bacteria</taxon>
        <taxon>Candidatus Kueneniibacteriota</taxon>
    </lineage>
</organism>
<protein>
    <submittedName>
        <fullName evidence="12">ATPase</fullName>
    </submittedName>
</protein>
<keyword evidence="4 10" id="KW-0812">Transmembrane</keyword>
<dbReference type="InterPro" id="IPR023299">
    <property type="entry name" value="ATPase_P-typ_cyto_dom_N"/>
</dbReference>
<evidence type="ECO:0000256" key="3">
    <source>
        <dbReference type="ARBA" id="ARBA00022475"/>
    </source>
</evidence>
<dbReference type="PRINTS" id="PR00119">
    <property type="entry name" value="CATATPASE"/>
</dbReference>
<dbReference type="PANTHER" id="PTHR43294">
    <property type="entry name" value="SODIUM/POTASSIUM-TRANSPORTING ATPASE SUBUNIT ALPHA"/>
    <property type="match status" value="1"/>
</dbReference>
<dbReference type="SFLD" id="SFLDS00003">
    <property type="entry name" value="Haloacid_Dehalogenase"/>
    <property type="match status" value="1"/>
</dbReference>
<keyword evidence="8 10" id="KW-1133">Transmembrane helix</keyword>
<dbReference type="InterPro" id="IPR044492">
    <property type="entry name" value="P_typ_ATPase_HD_dom"/>
</dbReference>